<organism evidence="1">
    <name type="scientific">freshwater metagenome</name>
    <dbReference type="NCBI Taxonomy" id="449393"/>
    <lineage>
        <taxon>unclassified sequences</taxon>
        <taxon>metagenomes</taxon>
        <taxon>ecological metagenomes</taxon>
    </lineage>
</organism>
<accession>A0A6J7IKG2</accession>
<reference evidence="1" key="1">
    <citation type="submission" date="2020-05" db="EMBL/GenBank/DDBJ databases">
        <authorList>
            <person name="Chiriac C."/>
            <person name="Salcher M."/>
            <person name="Ghai R."/>
            <person name="Kavagutti S V."/>
        </authorList>
    </citation>
    <scope>NUCLEOTIDE SEQUENCE</scope>
</reference>
<name>A0A6J7IKG2_9ZZZZ</name>
<protein>
    <submittedName>
        <fullName evidence="1">Unannotated protein</fullName>
    </submittedName>
</protein>
<dbReference type="EMBL" id="CAFBNC010000023">
    <property type="protein sequence ID" value="CAB4931186.1"/>
    <property type="molecule type" value="Genomic_DNA"/>
</dbReference>
<gene>
    <name evidence="1" type="ORF">UFOPK3733_00681</name>
</gene>
<proteinExistence type="predicted"/>
<evidence type="ECO:0000313" key="1">
    <source>
        <dbReference type="EMBL" id="CAB4931186.1"/>
    </source>
</evidence>
<sequence>MVEVGGGLGLTTEALNEQFVASVLGEQHLDGHRTIEQEVAGQIHVGHSTAGEFAVQFVAVVEHCRR</sequence>
<dbReference type="AlphaFoldDB" id="A0A6J7IKG2"/>